<dbReference type="PANTHER" id="PTHR42928:SF5">
    <property type="entry name" value="BLR1237 PROTEIN"/>
    <property type="match status" value="1"/>
</dbReference>
<dbReference type="AlphaFoldDB" id="A0A853FLE6"/>
<dbReference type="EMBL" id="JACCEW010000006">
    <property type="protein sequence ID" value="NYT38726.1"/>
    <property type="molecule type" value="Genomic_DNA"/>
</dbReference>
<dbReference type="RefSeq" id="WP_129970601.1">
    <property type="nucleotide sequence ID" value="NZ_JACCEW010000006.1"/>
</dbReference>
<accession>A0A853FLE6</accession>
<evidence type="ECO:0000313" key="3">
    <source>
        <dbReference type="Proteomes" id="UP000580517"/>
    </source>
</evidence>
<dbReference type="Gene3D" id="3.40.190.150">
    <property type="entry name" value="Bordetella uptake gene, domain 1"/>
    <property type="match status" value="1"/>
</dbReference>
<organism evidence="2 3">
    <name type="scientific">Allopusillimonas soli</name>
    <dbReference type="NCBI Taxonomy" id="659016"/>
    <lineage>
        <taxon>Bacteria</taxon>
        <taxon>Pseudomonadati</taxon>
        <taxon>Pseudomonadota</taxon>
        <taxon>Betaproteobacteria</taxon>
        <taxon>Burkholderiales</taxon>
        <taxon>Alcaligenaceae</taxon>
        <taxon>Allopusillimonas</taxon>
    </lineage>
</organism>
<protein>
    <submittedName>
        <fullName evidence="2">Tripartite tricarboxylate transporter substrate binding protein</fullName>
    </submittedName>
</protein>
<dbReference type="Pfam" id="PF03401">
    <property type="entry name" value="TctC"/>
    <property type="match status" value="1"/>
</dbReference>
<comment type="caution">
    <text evidence="2">The sequence shown here is derived from an EMBL/GenBank/DDBJ whole genome shotgun (WGS) entry which is preliminary data.</text>
</comment>
<reference evidence="2 3" key="1">
    <citation type="submission" date="2020-07" db="EMBL/GenBank/DDBJ databases">
        <title>Taxonomic revisions and descriptions of new bacterial species based on genomic comparisons in the high-G+C-content subgroup of the family Alcaligenaceae.</title>
        <authorList>
            <person name="Szabo A."/>
            <person name="Felfoldi T."/>
        </authorList>
    </citation>
    <scope>NUCLEOTIDE SEQUENCE [LARGE SCALE GENOMIC DNA]</scope>
    <source>
        <strain evidence="2 3">DSM 25264</strain>
    </source>
</reference>
<gene>
    <name evidence="2" type="ORF">H0A68_17745</name>
</gene>
<dbReference type="CDD" id="cd13578">
    <property type="entry name" value="PBP2_Bug27"/>
    <property type="match status" value="1"/>
</dbReference>
<dbReference type="Gene3D" id="3.40.190.10">
    <property type="entry name" value="Periplasmic binding protein-like II"/>
    <property type="match status" value="1"/>
</dbReference>
<dbReference type="SUPFAM" id="SSF53850">
    <property type="entry name" value="Periplasmic binding protein-like II"/>
    <property type="match status" value="1"/>
</dbReference>
<name>A0A853FLE6_9BURK</name>
<dbReference type="PIRSF" id="PIRSF017082">
    <property type="entry name" value="YflP"/>
    <property type="match status" value="1"/>
</dbReference>
<dbReference type="OrthoDB" id="8678477at2"/>
<keyword evidence="3" id="KW-1185">Reference proteome</keyword>
<proteinExistence type="inferred from homology"/>
<sequence length="332" mass="35382">MHKTTLSKTLLGKLLLNIAIGASITFSGLAIASTFPAKPITIIVPYNAGGTNDIIARSVAAQMALNMDHSVIVENKSGAGGNIGARLVAKSAPDGYTILISSPGILAINQWLYEDPGYDASKDFRPITLAGRLPNVLLVNPDLPVKSVEELTAYAKEHPGKLNMASMGNGTSGHLNGELYKMLAGVSIQHVPYRGSAPALTDLIGGQVQLMFDNLPTALPQIKNGQLRALAVTSAERSKSLPEVPTMAEAGVTGFEATTWFGFAAPGQTSDHILERLNKEIVKALNDPGVKQRLNDLGVEVVGNSTEEFRSYIKEESKKWKEVVDKAGVRVQ</sequence>
<evidence type="ECO:0000313" key="2">
    <source>
        <dbReference type="EMBL" id="NYT38726.1"/>
    </source>
</evidence>
<evidence type="ECO:0000256" key="1">
    <source>
        <dbReference type="ARBA" id="ARBA00006987"/>
    </source>
</evidence>
<dbReference type="Proteomes" id="UP000580517">
    <property type="component" value="Unassembled WGS sequence"/>
</dbReference>
<comment type="similarity">
    <text evidence="1">Belongs to the UPF0065 (bug) family.</text>
</comment>
<dbReference type="InterPro" id="IPR042100">
    <property type="entry name" value="Bug_dom1"/>
</dbReference>
<dbReference type="InterPro" id="IPR005064">
    <property type="entry name" value="BUG"/>
</dbReference>
<dbReference type="PANTHER" id="PTHR42928">
    <property type="entry name" value="TRICARBOXYLATE-BINDING PROTEIN"/>
    <property type="match status" value="1"/>
</dbReference>